<dbReference type="PANTHER" id="PTHR47495:SF2">
    <property type="entry name" value="ALDEHYDE DEHYDROGENASE"/>
    <property type="match status" value="1"/>
</dbReference>
<evidence type="ECO:0000259" key="2">
    <source>
        <dbReference type="SMART" id="SM01008"/>
    </source>
</evidence>
<sequence>MARFPNLKTKPASPAVSRRQILIGGGAAVGLAVGWAVWPRSYGPNVNVAPDERLFNAWLKIATSGRITVIVPQCEMGQGVTTLLPQIIADELGADWRSIAVEPAPVSPLYANRLVIDEQAAQITPRGSVPAEVNDARRGILGEVAVRDAAMLTMASSSVRAFEQSCLDAAAAARMLLCDVAAERWNVAAEECRTDAGFVVHGNQRLRFGTLAADAANLSPPATLIYRLPESDALYGREAPRLDIPAKLDGSANFAGDIRLPDMAFAAIRHGPHGDTRLKSMTKAAAEQIVDVIQIVEHPRWVAVLADSWWSANRALDAIKPVFETRGPRVRSKAIASDLRSAAQRGTGVRMQQAGSVEAAIARQRMKLAEYTVDPALHVAIETRTATARVQDGKVQLWVATQAPGHCRQTVADTLGLGIDDVTIFQSFAGGSFGSRLDHDVAVEAAIIARAAQRPVQLTYSRAEDTMRDLPRAPAAGRMVATLNTAGTIDAWIARIAVPAAAHQLAARLDGQSAHDAARASDGQSEAAAVAPARPPYNIPHFAVDHVAVDSALPAGRWRGNADSYCCFFTESFVDELAHEAGLDPLSYRMSMLAGDAALARCLAMVGVSGSWQGGANGASQGLAIHSMRGSHIALLADARMSAKGLQVRRLTAVVDAGRLVNPDVARQQIEGGLIFGLAGAIGATTEYRDGLATRLRMRDLKLPRLAQTPEIVIEFIDSERDPGGIGELGVPVVAPALANALFSATGVRHRNLPFRIGRTA</sequence>
<dbReference type="Gene3D" id="3.30.365.10">
    <property type="entry name" value="Aldehyde oxidase/xanthine dehydrogenase, molybdopterin binding domain"/>
    <property type="match status" value="4"/>
</dbReference>
<feature type="domain" description="Aldehyde oxidase/xanthine dehydrogenase a/b hammerhead" evidence="2">
    <location>
        <begin position="249"/>
        <end position="327"/>
    </location>
</feature>
<dbReference type="OrthoDB" id="9767994at2"/>
<dbReference type="PIRSF" id="PIRSF036389">
    <property type="entry name" value="IOR_B"/>
    <property type="match status" value="1"/>
</dbReference>
<dbReference type="Pfam" id="PF02738">
    <property type="entry name" value="MoCoBD_1"/>
    <property type="match status" value="1"/>
</dbReference>
<dbReference type="EMBL" id="VOPY01000001">
    <property type="protein sequence ID" value="TXC73253.1"/>
    <property type="molecule type" value="Genomic_DNA"/>
</dbReference>
<comment type="caution">
    <text evidence="3">The sequence shown here is derived from an EMBL/GenBank/DDBJ whole genome shotgun (WGS) entry which is preliminary data.</text>
</comment>
<dbReference type="InterPro" id="IPR037165">
    <property type="entry name" value="AldOxase/xan_DH_Mopterin-bd_sf"/>
</dbReference>
<dbReference type="PANTHER" id="PTHR47495">
    <property type="entry name" value="ALDEHYDE DEHYDROGENASE"/>
    <property type="match status" value="1"/>
</dbReference>
<dbReference type="GO" id="GO:0016491">
    <property type="term" value="F:oxidoreductase activity"/>
    <property type="evidence" value="ECO:0007669"/>
    <property type="project" value="InterPro"/>
</dbReference>
<gene>
    <name evidence="3" type="ORF">FSZ31_00350</name>
</gene>
<evidence type="ECO:0000313" key="4">
    <source>
        <dbReference type="Proteomes" id="UP000321129"/>
    </source>
</evidence>
<evidence type="ECO:0000256" key="1">
    <source>
        <dbReference type="SAM" id="Phobius"/>
    </source>
</evidence>
<keyword evidence="1" id="KW-0812">Transmembrane</keyword>
<reference evidence="3 4" key="1">
    <citation type="submission" date="2019-08" db="EMBL/GenBank/DDBJ databases">
        <title>Sphingorhabdus soil sp. nov., isolated from arctic soil.</title>
        <authorList>
            <person name="Liu Y."/>
        </authorList>
    </citation>
    <scope>NUCLEOTIDE SEQUENCE [LARGE SCALE GENOMIC DNA]</scope>
    <source>
        <strain evidence="3 4">D-2Q-5-6</strain>
    </source>
</reference>
<dbReference type="InterPro" id="IPR008274">
    <property type="entry name" value="AldOxase/xan_DH_MoCoBD1"/>
</dbReference>
<dbReference type="RefSeq" id="WP_147121092.1">
    <property type="nucleotide sequence ID" value="NZ_VOPY01000001.1"/>
</dbReference>
<dbReference type="Pfam" id="PF20256">
    <property type="entry name" value="MoCoBD_2"/>
    <property type="match status" value="2"/>
</dbReference>
<dbReference type="SMART" id="SM01008">
    <property type="entry name" value="Ald_Xan_dh_C"/>
    <property type="match status" value="1"/>
</dbReference>
<feature type="transmembrane region" description="Helical" evidence="1">
    <location>
        <begin position="21"/>
        <end position="38"/>
    </location>
</feature>
<protein>
    <submittedName>
        <fullName evidence="3">Xanthine dehydrogenase family protein molybdopterin-binding subunit</fullName>
    </submittedName>
</protein>
<proteinExistence type="predicted"/>
<name>A0A5C6UJW1_9SPHN</name>
<dbReference type="InterPro" id="IPR052516">
    <property type="entry name" value="N-heterocyclic_Hydroxylase"/>
</dbReference>
<dbReference type="InterPro" id="IPR046867">
    <property type="entry name" value="AldOxase/xan_DH_MoCoBD2"/>
</dbReference>
<accession>A0A5C6UJW1</accession>
<keyword evidence="1" id="KW-0472">Membrane</keyword>
<dbReference type="InterPro" id="IPR000674">
    <property type="entry name" value="Ald_Oxase/Xan_DH_a/b"/>
</dbReference>
<dbReference type="Gene3D" id="3.90.1170.50">
    <property type="entry name" value="Aldehyde oxidase/xanthine dehydrogenase, a/b hammerhead"/>
    <property type="match status" value="1"/>
</dbReference>
<dbReference type="AlphaFoldDB" id="A0A5C6UJW1"/>
<dbReference type="Proteomes" id="UP000321129">
    <property type="component" value="Unassembled WGS sequence"/>
</dbReference>
<dbReference type="InterPro" id="IPR012368">
    <property type="entry name" value="OxRdtase_Mopterin-bd_su_IorB"/>
</dbReference>
<evidence type="ECO:0000313" key="3">
    <source>
        <dbReference type="EMBL" id="TXC73253.1"/>
    </source>
</evidence>
<organism evidence="3 4">
    <name type="scientific">Flavisphingopyxis soli</name>
    <dbReference type="NCBI Taxonomy" id="2601267"/>
    <lineage>
        <taxon>Bacteria</taxon>
        <taxon>Pseudomonadati</taxon>
        <taxon>Pseudomonadota</taxon>
        <taxon>Alphaproteobacteria</taxon>
        <taxon>Sphingomonadales</taxon>
        <taxon>Sphingopyxidaceae</taxon>
        <taxon>Flavisphingopyxis</taxon>
    </lineage>
</organism>
<keyword evidence="1" id="KW-1133">Transmembrane helix</keyword>
<dbReference type="SUPFAM" id="SSF56003">
    <property type="entry name" value="Molybdenum cofactor-binding domain"/>
    <property type="match status" value="2"/>
</dbReference>
<keyword evidence="4" id="KW-1185">Reference proteome</keyword>